<dbReference type="PATRIC" id="fig|1423734.3.peg.3069"/>
<dbReference type="Pfam" id="PF04131">
    <property type="entry name" value="NanE"/>
    <property type="match status" value="1"/>
</dbReference>
<keyword evidence="6 7" id="KW-0119">Carbohydrate metabolism</keyword>
<dbReference type="CDD" id="cd04729">
    <property type="entry name" value="NanE"/>
    <property type="match status" value="1"/>
</dbReference>
<dbReference type="EMBL" id="AZGA01000005">
    <property type="protein sequence ID" value="KRM36266.1"/>
    <property type="molecule type" value="Genomic_DNA"/>
</dbReference>
<evidence type="ECO:0000313" key="9">
    <source>
        <dbReference type="Proteomes" id="UP000051236"/>
    </source>
</evidence>
<comment type="catalytic activity">
    <reaction evidence="1 7">
        <text>an N-acyl-D-glucosamine 6-phosphate = an N-acyl-D-mannosamine 6-phosphate</text>
        <dbReference type="Rhea" id="RHEA:23932"/>
        <dbReference type="ChEBI" id="CHEBI:57599"/>
        <dbReference type="ChEBI" id="CHEBI:57666"/>
        <dbReference type="EC" id="5.1.3.9"/>
    </reaction>
</comment>
<comment type="function">
    <text evidence="2 7">Converts N-acetylmannosamine-6-phosphate (ManNAc-6-P) to N-acetylglucosamine-6-phosphate (GlcNAc-6-P).</text>
</comment>
<dbReference type="GO" id="GO:0006053">
    <property type="term" value="P:N-acetylmannosamine catabolic process"/>
    <property type="evidence" value="ECO:0007669"/>
    <property type="project" value="TreeGrafter"/>
</dbReference>
<evidence type="ECO:0000256" key="7">
    <source>
        <dbReference type="HAMAP-Rule" id="MF_01235"/>
    </source>
</evidence>
<dbReference type="InterPro" id="IPR007260">
    <property type="entry name" value="NanE"/>
</dbReference>
<dbReference type="RefSeq" id="WP_035452883.1">
    <property type="nucleotide sequence ID" value="NZ_AZGA01000005.1"/>
</dbReference>
<dbReference type="EC" id="5.1.3.9" evidence="7"/>
<dbReference type="GO" id="GO:0019262">
    <property type="term" value="P:N-acetylneuraminate catabolic process"/>
    <property type="evidence" value="ECO:0007669"/>
    <property type="project" value="UniProtKB-UniRule"/>
</dbReference>
<dbReference type="InterPro" id="IPR013785">
    <property type="entry name" value="Aldolase_TIM"/>
</dbReference>
<dbReference type="UniPathway" id="UPA00629">
    <property type="reaction ID" value="UER00682"/>
</dbReference>
<dbReference type="OrthoDB" id="9781704at2"/>
<name>A0A0R1Y1Y2_9LACO</name>
<dbReference type="Gene3D" id="3.20.20.70">
    <property type="entry name" value="Aldolase class I"/>
    <property type="match status" value="1"/>
</dbReference>
<reference evidence="8 9" key="1">
    <citation type="journal article" date="2015" name="Genome Announc.">
        <title>Expanding the biotechnology potential of lactobacilli through comparative genomics of 213 strains and associated genera.</title>
        <authorList>
            <person name="Sun Z."/>
            <person name="Harris H.M."/>
            <person name="McCann A."/>
            <person name="Guo C."/>
            <person name="Argimon S."/>
            <person name="Zhang W."/>
            <person name="Yang X."/>
            <person name="Jeffery I.B."/>
            <person name="Cooney J.C."/>
            <person name="Kagawa T.F."/>
            <person name="Liu W."/>
            <person name="Song Y."/>
            <person name="Salvetti E."/>
            <person name="Wrobel A."/>
            <person name="Rasinkangas P."/>
            <person name="Parkhill J."/>
            <person name="Rea M.C."/>
            <person name="O'Sullivan O."/>
            <person name="Ritari J."/>
            <person name="Douillard F.P."/>
            <person name="Paul Ross R."/>
            <person name="Yang R."/>
            <person name="Briner A.E."/>
            <person name="Felis G.E."/>
            <person name="de Vos W.M."/>
            <person name="Barrangou R."/>
            <person name="Klaenhammer T.R."/>
            <person name="Caufield P.W."/>
            <person name="Cui Y."/>
            <person name="Zhang H."/>
            <person name="O'Toole P.W."/>
        </authorList>
    </citation>
    <scope>NUCLEOTIDE SEQUENCE [LARGE SCALE GENOMIC DNA]</scope>
    <source>
        <strain evidence="8 9">DSM 18527</strain>
    </source>
</reference>
<dbReference type="Proteomes" id="UP000051236">
    <property type="component" value="Unassembled WGS sequence"/>
</dbReference>
<proteinExistence type="inferred from homology"/>
<dbReference type="GO" id="GO:0005975">
    <property type="term" value="P:carbohydrate metabolic process"/>
    <property type="evidence" value="ECO:0007669"/>
    <property type="project" value="UniProtKB-UniRule"/>
</dbReference>
<organism evidence="8 9">
    <name type="scientific">Agrilactobacillus composti DSM 18527 = JCM 14202</name>
    <dbReference type="NCBI Taxonomy" id="1423734"/>
    <lineage>
        <taxon>Bacteria</taxon>
        <taxon>Bacillati</taxon>
        <taxon>Bacillota</taxon>
        <taxon>Bacilli</taxon>
        <taxon>Lactobacillales</taxon>
        <taxon>Lactobacillaceae</taxon>
        <taxon>Agrilactobacillus</taxon>
    </lineage>
</organism>
<dbReference type="STRING" id="1423734.FC83_GL003019"/>
<comment type="pathway">
    <text evidence="3 7">Amino-sugar metabolism; N-acetylneuraminate degradation; D-fructose 6-phosphate from N-acetylneuraminate: step 3/5.</text>
</comment>
<dbReference type="PANTHER" id="PTHR36204:SF1">
    <property type="entry name" value="N-ACETYLMANNOSAMINE-6-PHOSPHATE 2-EPIMERASE-RELATED"/>
    <property type="match status" value="1"/>
</dbReference>
<keyword evidence="5 7" id="KW-0413">Isomerase</keyword>
<evidence type="ECO:0000256" key="2">
    <source>
        <dbReference type="ARBA" id="ARBA00002147"/>
    </source>
</evidence>
<keyword evidence="9" id="KW-1185">Reference proteome</keyword>
<dbReference type="PANTHER" id="PTHR36204">
    <property type="entry name" value="N-ACETYLMANNOSAMINE-6-PHOSPHATE 2-EPIMERASE-RELATED"/>
    <property type="match status" value="1"/>
</dbReference>
<dbReference type="InterPro" id="IPR011060">
    <property type="entry name" value="RibuloseP-bd_barrel"/>
</dbReference>
<evidence type="ECO:0000256" key="3">
    <source>
        <dbReference type="ARBA" id="ARBA00005081"/>
    </source>
</evidence>
<gene>
    <name evidence="7" type="primary">nanE</name>
    <name evidence="8" type="ORF">FC83_GL003019</name>
</gene>
<comment type="caution">
    <text evidence="8">The sequence shown here is derived from an EMBL/GenBank/DDBJ whole genome shotgun (WGS) entry which is preliminary data.</text>
</comment>
<dbReference type="GO" id="GO:0047465">
    <property type="term" value="F:N-acylglucosamine-6-phosphate 2-epimerase activity"/>
    <property type="evidence" value="ECO:0007669"/>
    <property type="project" value="UniProtKB-EC"/>
</dbReference>
<dbReference type="FunFam" id="3.20.20.70:FF:000035">
    <property type="entry name" value="Putative N-acetylmannosamine-6-phosphate 2-epimerase"/>
    <property type="match status" value="1"/>
</dbReference>
<dbReference type="NCBIfam" id="NF002231">
    <property type="entry name" value="PRK01130.1"/>
    <property type="match status" value="1"/>
</dbReference>
<dbReference type="SUPFAM" id="SSF51366">
    <property type="entry name" value="Ribulose-phoshate binding barrel"/>
    <property type="match status" value="1"/>
</dbReference>
<accession>A0A0R1Y1Y2</accession>
<dbReference type="eggNOG" id="COG3010">
    <property type="taxonomic scope" value="Bacteria"/>
</dbReference>
<evidence type="ECO:0000256" key="1">
    <source>
        <dbReference type="ARBA" id="ARBA00000056"/>
    </source>
</evidence>
<sequence length="231" mass="24712">MSTNNFLDLVKGQLIVSCQALKGEPLYSSFIMARMALAAKEAGAVAIRANSVVDIQAIQDEVHLPIIGLNKVDYPDSPVYITPTLKEMRAVAATGAEVVACDVTNRPRPNGEKLSDIVVQMRQEFPDTLLMADTATLADVQTADTLGFDIIGTTMHGYTPETTGLSLADDDFDYLRQVLKTAKHTVIAEGKVDTPAKLRTCLDLGAHAVVVGGAITRPLQIAQGFIDAISD</sequence>
<comment type="similarity">
    <text evidence="4 7">Belongs to the NanE family.</text>
</comment>
<evidence type="ECO:0000313" key="8">
    <source>
        <dbReference type="EMBL" id="KRM36266.1"/>
    </source>
</evidence>
<evidence type="ECO:0000256" key="6">
    <source>
        <dbReference type="ARBA" id="ARBA00023277"/>
    </source>
</evidence>
<protein>
    <recommendedName>
        <fullName evidence="7">Putative N-acetylmannosamine-6-phosphate 2-epimerase</fullName>
        <ecNumber evidence="7">5.1.3.9</ecNumber>
    </recommendedName>
    <alternativeName>
        <fullName evidence="7">ManNAc-6-P epimerase</fullName>
    </alternativeName>
</protein>
<dbReference type="HAMAP" id="MF_01235">
    <property type="entry name" value="ManNAc6P_epimer"/>
    <property type="match status" value="1"/>
</dbReference>
<evidence type="ECO:0000256" key="5">
    <source>
        <dbReference type="ARBA" id="ARBA00023235"/>
    </source>
</evidence>
<evidence type="ECO:0000256" key="4">
    <source>
        <dbReference type="ARBA" id="ARBA00007439"/>
    </source>
</evidence>
<dbReference type="GO" id="GO:0005829">
    <property type="term" value="C:cytosol"/>
    <property type="evidence" value="ECO:0007669"/>
    <property type="project" value="TreeGrafter"/>
</dbReference>
<dbReference type="AlphaFoldDB" id="A0A0R1Y1Y2"/>